<gene>
    <name evidence="1" type="ORF">AVDCRST_MAG33-1830</name>
</gene>
<protein>
    <submittedName>
        <fullName evidence="1">Uncharacterized protein</fullName>
    </submittedName>
</protein>
<dbReference type="EMBL" id="CADCWK010000194">
    <property type="protein sequence ID" value="CAA9563035.1"/>
    <property type="molecule type" value="Genomic_DNA"/>
</dbReference>
<evidence type="ECO:0000313" key="1">
    <source>
        <dbReference type="EMBL" id="CAA9563035.1"/>
    </source>
</evidence>
<accession>A0A6J4V040</accession>
<sequence length="199" mass="19811">MAVVLVLLLGVGSGIAYLRGFVPSVPSFGLGRDSGDETAAVTATATGTMPNVGGAGTATETVTIYGAVCPADYAGKDYFADCYDTPAAGAGYTLAVGESRLPDSGVAVAGEDGLVAPTGADELEPGTVVLQAIAPNEVVGSGGFSVPAAVCTSDDGRTVELSMRDSEAGGQLFAFDLRAGEDLRCDVYFVPLTVGSEAG</sequence>
<organism evidence="1">
    <name type="scientific">uncultured Thermomicrobiales bacterium</name>
    <dbReference type="NCBI Taxonomy" id="1645740"/>
    <lineage>
        <taxon>Bacteria</taxon>
        <taxon>Pseudomonadati</taxon>
        <taxon>Thermomicrobiota</taxon>
        <taxon>Thermomicrobia</taxon>
        <taxon>Thermomicrobiales</taxon>
        <taxon>environmental samples</taxon>
    </lineage>
</organism>
<name>A0A6J4V040_9BACT</name>
<reference evidence="1" key="1">
    <citation type="submission" date="2020-02" db="EMBL/GenBank/DDBJ databases">
        <authorList>
            <person name="Meier V. D."/>
        </authorList>
    </citation>
    <scope>NUCLEOTIDE SEQUENCE</scope>
    <source>
        <strain evidence="1">AVDCRST_MAG33</strain>
    </source>
</reference>
<dbReference type="AlphaFoldDB" id="A0A6J4V040"/>
<proteinExistence type="predicted"/>